<dbReference type="Proteomes" id="UP001056120">
    <property type="component" value="Linkage Group LG26"/>
</dbReference>
<protein>
    <submittedName>
        <fullName evidence="1">Uncharacterized protein</fullName>
    </submittedName>
</protein>
<accession>A0ACB8ZBT8</accession>
<gene>
    <name evidence="1" type="ORF">L1987_78122</name>
</gene>
<name>A0ACB8ZBT8_9ASTR</name>
<sequence>MLEVVLRRVELSTLVRPAWEERFSGGGRSGCHVVGLRKGEMNARLIASVDAFQSLGDQDLKKNVGGGRNGRLIAGVYAFQPAGEDRKKNVGGRQQRIGGKEFSDGEVSCRRKGEMTVGLIAGVDAF</sequence>
<reference evidence="1 2" key="2">
    <citation type="journal article" date="2022" name="Mol. Ecol. Resour.">
        <title>The genomes of chicory, endive, great burdock and yacon provide insights into Asteraceae paleo-polyploidization history and plant inulin production.</title>
        <authorList>
            <person name="Fan W."/>
            <person name="Wang S."/>
            <person name="Wang H."/>
            <person name="Wang A."/>
            <person name="Jiang F."/>
            <person name="Liu H."/>
            <person name="Zhao H."/>
            <person name="Xu D."/>
            <person name="Zhang Y."/>
        </authorList>
    </citation>
    <scope>NUCLEOTIDE SEQUENCE [LARGE SCALE GENOMIC DNA]</scope>
    <source>
        <strain evidence="2">cv. Yunnan</strain>
        <tissue evidence="1">Leaves</tissue>
    </source>
</reference>
<evidence type="ECO:0000313" key="2">
    <source>
        <dbReference type="Proteomes" id="UP001056120"/>
    </source>
</evidence>
<proteinExistence type="predicted"/>
<reference evidence="2" key="1">
    <citation type="journal article" date="2022" name="Mol. Ecol. Resour.">
        <title>The genomes of chicory, endive, great burdock and yacon provide insights into Asteraceae palaeo-polyploidization history and plant inulin production.</title>
        <authorList>
            <person name="Fan W."/>
            <person name="Wang S."/>
            <person name="Wang H."/>
            <person name="Wang A."/>
            <person name="Jiang F."/>
            <person name="Liu H."/>
            <person name="Zhao H."/>
            <person name="Xu D."/>
            <person name="Zhang Y."/>
        </authorList>
    </citation>
    <scope>NUCLEOTIDE SEQUENCE [LARGE SCALE GENOMIC DNA]</scope>
    <source>
        <strain evidence="2">cv. Yunnan</strain>
    </source>
</reference>
<comment type="caution">
    <text evidence="1">The sequence shown here is derived from an EMBL/GenBank/DDBJ whole genome shotgun (WGS) entry which is preliminary data.</text>
</comment>
<keyword evidence="2" id="KW-1185">Reference proteome</keyword>
<dbReference type="EMBL" id="CM042043">
    <property type="protein sequence ID" value="KAI3695134.1"/>
    <property type="molecule type" value="Genomic_DNA"/>
</dbReference>
<organism evidence="1 2">
    <name type="scientific">Smallanthus sonchifolius</name>
    <dbReference type="NCBI Taxonomy" id="185202"/>
    <lineage>
        <taxon>Eukaryota</taxon>
        <taxon>Viridiplantae</taxon>
        <taxon>Streptophyta</taxon>
        <taxon>Embryophyta</taxon>
        <taxon>Tracheophyta</taxon>
        <taxon>Spermatophyta</taxon>
        <taxon>Magnoliopsida</taxon>
        <taxon>eudicotyledons</taxon>
        <taxon>Gunneridae</taxon>
        <taxon>Pentapetalae</taxon>
        <taxon>asterids</taxon>
        <taxon>campanulids</taxon>
        <taxon>Asterales</taxon>
        <taxon>Asteraceae</taxon>
        <taxon>Asteroideae</taxon>
        <taxon>Heliantheae alliance</taxon>
        <taxon>Millerieae</taxon>
        <taxon>Smallanthus</taxon>
    </lineage>
</organism>
<evidence type="ECO:0000313" key="1">
    <source>
        <dbReference type="EMBL" id="KAI3695134.1"/>
    </source>
</evidence>